<dbReference type="EMBL" id="JACAZI010000017">
    <property type="protein sequence ID" value="KAF7342482.1"/>
    <property type="molecule type" value="Genomic_DNA"/>
</dbReference>
<comment type="caution">
    <text evidence="1">The sequence shown here is derived from an EMBL/GenBank/DDBJ whole genome shotgun (WGS) entry which is preliminary data.</text>
</comment>
<gene>
    <name evidence="1" type="ORF">MVEN_01837700</name>
</gene>
<sequence length="251" mass="28008">MQSSLCCPKYKQNTLSHPTEASGLNNDILNYRRKYQTCDCGYFRWNEEKTALEDIPDNVKKQFAIRSSLKTVQPSETHVLCGESNCQTTSNQRRRANKECNRNPVLCANCCKAKGGCPVHRCTTRDVPSVSDSSTDTPVNTPDEPRRYFARPLDSEYGRAYIEAHQHRFLANSRAEEDTKLKDIENNTFTAVVRFAPANGNAALRLTAQDKIELPVYGTGPVVPYVIAGAGGQELSTPFLTFCVAGRSAWF</sequence>
<dbReference type="OrthoDB" id="2969033at2759"/>
<evidence type="ECO:0000313" key="1">
    <source>
        <dbReference type="EMBL" id="KAF7342482.1"/>
    </source>
</evidence>
<dbReference type="AlphaFoldDB" id="A0A8H6XK30"/>
<protein>
    <submittedName>
        <fullName evidence="1">Uncharacterized protein</fullName>
    </submittedName>
</protein>
<organism evidence="1 2">
    <name type="scientific">Mycena venus</name>
    <dbReference type="NCBI Taxonomy" id="2733690"/>
    <lineage>
        <taxon>Eukaryota</taxon>
        <taxon>Fungi</taxon>
        <taxon>Dikarya</taxon>
        <taxon>Basidiomycota</taxon>
        <taxon>Agaricomycotina</taxon>
        <taxon>Agaricomycetes</taxon>
        <taxon>Agaricomycetidae</taxon>
        <taxon>Agaricales</taxon>
        <taxon>Marasmiineae</taxon>
        <taxon>Mycenaceae</taxon>
        <taxon>Mycena</taxon>
    </lineage>
</organism>
<keyword evidence="2" id="KW-1185">Reference proteome</keyword>
<evidence type="ECO:0000313" key="2">
    <source>
        <dbReference type="Proteomes" id="UP000620124"/>
    </source>
</evidence>
<dbReference type="Proteomes" id="UP000620124">
    <property type="component" value="Unassembled WGS sequence"/>
</dbReference>
<proteinExistence type="predicted"/>
<name>A0A8H6XK30_9AGAR</name>
<reference evidence="1" key="1">
    <citation type="submission" date="2020-05" db="EMBL/GenBank/DDBJ databases">
        <title>Mycena genomes resolve the evolution of fungal bioluminescence.</title>
        <authorList>
            <person name="Tsai I.J."/>
        </authorList>
    </citation>
    <scope>NUCLEOTIDE SEQUENCE</scope>
    <source>
        <strain evidence="1">CCC161011</strain>
    </source>
</reference>
<accession>A0A8H6XK30</accession>